<feature type="transmembrane region" description="Helical" evidence="1">
    <location>
        <begin position="155"/>
        <end position="176"/>
    </location>
</feature>
<protein>
    <submittedName>
        <fullName evidence="2">Uncharacterized protein</fullName>
    </submittedName>
</protein>
<keyword evidence="1" id="KW-0812">Transmembrane</keyword>
<dbReference type="Proteomes" id="UP000237640">
    <property type="component" value="Unassembled WGS sequence"/>
</dbReference>
<keyword evidence="1" id="KW-1133">Transmembrane helix</keyword>
<name>A0A2T0MBA9_9FLAO</name>
<dbReference type="AlphaFoldDB" id="A0A2T0MBA9"/>
<reference evidence="2 3" key="1">
    <citation type="submission" date="2018-03" db="EMBL/GenBank/DDBJ databases">
        <title>Genomic Encyclopedia of Archaeal and Bacterial Type Strains, Phase II (KMG-II): from individual species to whole genera.</title>
        <authorList>
            <person name="Goeker M."/>
        </authorList>
    </citation>
    <scope>NUCLEOTIDE SEQUENCE [LARGE SCALE GENOMIC DNA]</scope>
    <source>
        <strain evidence="2 3">DSM 25027</strain>
    </source>
</reference>
<proteinExistence type="predicted"/>
<organism evidence="2 3">
    <name type="scientific">Flagellimonas meridianipacifica</name>
    <dbReference type="NCBI Taxonomy" id="1080225"/>
    <lineage>
        <taxon>Bacteria</taxon>
        <taxon>Pseudomonadati</taxon>
        <taxon>Bacteroidota</taxon>
        <taxon>Flavobacteriia</taxon>
        <taxon>Flavobacteriales</taxon>
        <taxon>Flavobacteriaceae</taxon>
        <taxon>Flagellimonas</taxon>
    </lineage>
</organism>
<feature type="transmembrane region" description="Helical" evidence="1">
    <location>
        <begin position="125"/>
        <end position="143"/>
    </location>
</feature>
<feature type="transmembrane region" description="Helical" evidence="1">
    <location>
        <begin position="6"/>
        <end position="24"/>
    </location>
</feature>
<evidence type="ECO:0000313" key="2">
    <source>
        <dbReference type="EMBL" id="PRX54788.1"/>
    </source>
</evidence>
<sequence>MAEIPISITLLFILTTLATLWLFYKASKSRIVLVGVLTWMIVVGALGYSRFYRVQDVTPPRFVFLLAPGILFLIFLLTSKRVRNFSYKQDLGWLTLLHTVRIPVEIVLYYIFLEGYVPDLMTFDGYNYDILSGISAPIIYYGVFVKNWIGKKGLLIWNFVCLGLLINILTIAVLSAETPIQQLAFDQPNIGVTYFPFVWLPAIIVPIVLFSHIAAIYILLRKRQ</sequence>
<evidence type="ECO:0000256" key="1">
    <source>
        <dbReference type="SAM" id="Phobius"/>
    </source>
</evidence>
<keyword evidence="1" id="KW-0472">Membrane</keyword>
<keyword evidence="3" id="KW-1185">Reference proteome</keyword>
<evidence type="ECO:0000313" key="3">
    <source>
        <dbReference type="Proteomes" id="UP000237640"/>
    </source>
</evidence>
<gene>
    <name evidence="2" type="ORF">CLV81_3192</name>
</gene>
<accession>A0A2T0MBA9</accession>
<feature type="transmembrane region" description="Helical" evidence="1">
    <location>
        <begin position="31"/>
        <end position="49"/>
    </location>
</feature>
<feature type="transmembrane region" description="Helical" evidence="1">
    <location>
        <begin position="196"/>
        <end position="220"/>
    </location>
</feature>
<feature type="transmembrane region" description="Helical" evidence="1">
    <location>
        <begin position="91"/>
        <end position="113"/>
    </location>
</feature>
<comment type="caution">
    <text evidence="2">The sequence shown here is derived from an EMBL/GenBank/DDBJ whole genome shotgun (WGS) entry which is preliminary data.</text>
</comment>
<dbReference type="EMBL" id="PVYX01000002">
    <property type="protein sequence ID" value="PRX54788.1"/>
    <property type="molecule type" value="Genomic_DNA"/>
</dbReference>
<feature type="transmembrane region" description="Helical" evidence="1">
    <location>
        <begin position="61"/>
        <end position="79"/>
    </location>
</feature>